<dbReference type="KEGG" id="cep:Cri9333_4593"/>
<evidence type="ECO:0000259" key="14">
    <source>
        <dbReference type="PROSITE" id="PS50885"/>
    </source>
</evidence>
<accession>K9W4U0</accession>
<dbReference type="PANTHER" id="PTHR45339:SF1">
    <property type="entry name" value="HYBRID SIGNAL TRANSDUCTION HISTIDINE KINASE J"/>
    <property type="match status" value="1"/>
</dbReference>
<feature type="domain" description="HAMP" evidence="14">
    <location>
        <begin position="750"/>
        <end position="802"/>
    </location>
</feature>
<comment type="subcellular location">
    <subcellularLocation>
        <location evidence="2">Membrane</location>
    </subcellularLocation>
</comment>
<dbReference type="FunFam" id="1.20.120.1530:FF:000002">
    <property type="entry name" value="Two-component osmosensing histidine kinase"/>
    <property type="match status" value="8"/>
</dbReference>
<dbReference type="InterPro" id="IPR011006">
    <property type="entry name" value="CheY-like_superfamily"/>
</dbReference>
<dbReference type="SMART" id="SM00065">
    <property type="entry name" value="GAF"/>
    <property type="match status" value="1"/>
</dbReference>
<dbReference type="HOGENOM" id="CLU_000445_3_0_3"/>
<dbReference type="SMART" id="SM00304">
    <property type="entry name" value="HAMP"/>
    <property type="match status" value="12"/>
</dbReference>
<evidence type="ECO:0000256" key="8">
    <source>
        <dbReference type="ARBA" id="ARBA00023012"/>
    </source>
</evidence>
<keyword evidence="7 15" id="KW-0418">Kinase</keyword>
<feature type="domain" description="HAMP" evidence="14">
    <location>
        <begin position="101"/>
        <end position="158"/>
    </location>
</feature>
<dbReference type="CDD" id="cd00156">
    <property type="entry name" value="REC"/>
    <property type="match status" value="1"/>
</dbReference>
<keyword evidence="16" id="KW-1185">Reference proteome</keyword>
<protein>
    <recommendedName>
        <fullName evidence="9">Circadian input-output histidine kinase CikA</fullName>
        <ecNumber evidence="4">2.7.13.3</ecNumber>
    </recommendedName>
</protein>
<evidence type="ECO:0000256" key="10">
    <source>
        <dbReference type="PROSITE-ProRule" id="PRU00169"/>
    </source>
</evidence>
<dbReference type="CDD" id="cd06225">
    <property type="entry name" value="HAMP"/>
    <property type="match status" value="12"/>
</dbReference>
<feature type="domain" description="HAMP" evidence="14">
    <location>
        <begin position="1026"/>
        <end position="1078"/>
    </location>
</feature>
<dbReference type="PANTHER" id="PTHR45339">
    <property type="entry name" value="HYBRID SIGNAL TRANSDUCTION HISTIDINE KINASE J"/>
    <property type="match status" value="1"/>
</dbReference>
<dbReference type="SUPFAM" id="SSF55781">
    <property type="entry name" value="GAF domain-like"/>
    <property type="match status" value="1"/>
</dbReference>
<dbReference type="Gene3D" id="1.20.120.1530">
    <property type="match status" value="7"/>
</dbReference>
<dbReference type="PROSITE" id="PS50109">
    <property type="entry name" value="HIS_KIN"/>
    <property type="match status" value="1"/>
</dbReference>
<dbReference type="RefSeq" id="WP_015205464.1">
    <property type="nucleotide sequence ID" value="NC_019753.1"/>
</dbReference>
<dbReference type="EMBL" id="CP003620">
    <property type="protein sequence ID" value="AFZ15373.1"/>
    <property type="molecule type" value="Genomic_DNA"/>
</dbReference>
<keyword evidence="8" id="KW-0902">Two-component regulatory system</keyword>
<dbReference type="Gene3D" id="3.40.50.2300">
    <property type="match status" value="3"/>
</dbReference>
<dbReference type="PATRIC" id="fig|1173022.3.peg.4961"/>
<dbReference type="EC" id="2.7.13.3" evidence="4"/>
<dbReference type="InterPro" id="IPR004358">
    <property type="entry name" value="Sig_transdc_His_kin-like_C"/>
</dbReference>
<dbReference type="InterPro" id="IPR003594">
    <property type="entry name" value="HATPase_dom"/>
</dbReference>
<name>K9W4U0_9CYAN</name>
<evidence type="ECO:0000256" key="5">
    <source>
        <dbReference type="ARBA" id="ARBA00022553"/>
    </source>
</evidence>
<keyword evidence="5 10" id="KW-0597">Phosphoprotein</keyword>
<dbReference type="eggNOG" id="COG1511">
    <property type="taxonomic scope" value="Bacteria"/>
</dbReference>
<dbReference type="eggNOG" id="COG3706">
    <property type="taxonomic scope" value="Bacteria"/>
</dbReference>
<feature type="coiled-coil region" evidence="11">
    <location>
        <begin position="1336"/>
        <end position="1433"/>
    </location>
</feature>
<dbReference type="Gene3D" id="3.30.450.40">
    <property type="match status" value="1"/>
</dbReference>
<feature type="domain" description="Histidine kinase" evidence="12">
    <location>
        <begin position="1443"/>
        <end position="1676"/>
    </location>
</feature>
<dbReference type="InterPro" id="IPR001789">
    <property type="entry name" value="Sig_transdc_resp-reg_receiver"/>
</dbReference>
<dbReference type="PRINTS" id="PR00344">
    <property type="entry name" value="BCTRLSENSOR"/>
</dbReference>
<dbReference type="InterPro" id="IPR036890">
    <property type="entry name" value="HATPase_C_sf"/>
</dbReference>
<evidence type="ECO:0000256" key="7">
    <source>
        <dbReference type="ARBA" id="ARBA00022777"/>
    </source>
</evidence>
<dbReference type="Pfam" id="PF02518">
    <property type="entry name" value="HATPase_c"/>
    <property type="match status" value="1"/>
</dbReference>
<reference evidence="15 16" key="1">
    <citation type="submission" date="2012-06" db="EMBL/GenBank/DDBJ databases">
        <title>Finished chromosome of genome of Crinalium epipsammum PCC 9333.</title>
        <authorList>
            <consortium name="US DOE Joint Genome Institute"/>
            <person name="Gugger M."/>
            <person name="Coursin T."/>
            <person name="Rippka R."/>
            <person name="Tandeau De Marsac N."/>
            <person name="Huntemann M."/>
            <person name="Wei C.-L."/>
            <person name="Han J."/>
            <person name="Detter J.C."/>
            <person name="Han C."/>
            <person name="Tapia R."/>
            <person name="Davenport K."/>
            <person name="Daligault H."/>
            <person name="Erkkila T."/>
            <person name="Gu W."/>
            <person name="Munk A.C.C."/>
            <person name="Teshima H."/>
            <person name="Xu Y."/>
            <person name="Chain P."/>
            <person name="Chen A."/>
            <person name="Krypides N."/>
            <person name="Mavromatis K."/>
            <person name="Markowitz V."/>
            <person name="Szeto E."/>
            <person name="Ivanova N."/>
            <person name="Mikhailova N."/>
            <person name="Ovchinnikova G."/>
            <person name="Pagani I."/>
            <person name="Pati A."/>
            <person name="Goodwin L."/>
            <person name="Peters L."/>
            <person name="Pitluck S."/>
            <person name="Woyke T."/>
            <person name="Kerfeld C."/>
        </authorList>
    </citation>
    <scope>NUCLEOTIDE SEQUENCE [LARGE SCALE GENOMIC DNA]</scope>
    <source>
        <strain evidence="15 16">PCC 9333</strain>
    </source>
</reference>
<dbReference type="FunFam" id="3.30.565.10:FF:000010">
    <property type="entry name" value="Sensor histidine kinase RcsC"/>
    <property type="match status" value="1"/>
</dbReference>
<dbReference type="Gene3D" id="3.30.565.10">
    <property type="entry name" value="Histidine kinase-like ATPase, C-terminal domain"/>
    <property type="match status" value="1"/>
</dbReference>
<feature type="domain" description="HAMP" evidence="14">
    <location>
        <begin position="382"/>
        <end position="434"/>
    </location>
</feature>
<dbReference type="CDD" id="cd16922">
    <property type="entry name" value="HATPase_EvgS-ArcB-TorS-like"/>
    <property type="match status" value="1"/>
</dbReference>
<feature type="domain" description="HAMP" evidence="14">
    <location>
        <begin position="1118"/>
        <end position="1170"/>
    </location>
</feature>
<evidence type="ECO:0000313" key="15">
    <source>
        <dbReference type="EMBL" id="AFZ15373.1"/>
    </source>
</evidence>
<gene>
    <name evidence="15" type="ORF">Cri9333_4593</name>
</gene>
<dbReference type="eggNOG" id="COG0745">
    <property type="taxonomic scope" value="Bacteria"/>
</dbReference>
<dbReference type="CDD" id="cd17546">
    <property type="entry name" value="REC_hyHK_CKI1_RcsC-like"/>
    <property type="match status" value="1"/>
</dbReference>
<dbReference type="PROSITE" id="PS50885">
    <property type="entry name" value="HAMP"/>
    <property type="match status" value="12"/>
</dbReference>
<dbReference type="Pfam" id="PF18947">
    <property type="entry name" value="HAMP_2"/>
    <property type="match status" value="3"/>
</dbReference>
<evidence type="ECO:0000256" key="1">
    <source>
        <dbReference type="ARBA" id="ARBA00000085"/>
    </source>
</evidence>
<dbReference type="InterPro" id="IPR005467">
    <property type="entry name" value="His_kinase_dom"/>
</dbReference>
<feature type="domain" description="HAMP" evidence="14">
    <location>
        <begin position="566"/>
        <end position="618"/>
    </location>
</feature>
<feature type="domain" description="HAMP" evidence="14">
    <location>
        <begin position="842"/>
        <end position="894"/>
    </location>
</feature>
<dbReference type="eggNOG" id="COG5002">
    <property type="taxonomic scope" value="Bacteria"/>
</dbReference>
<dbReference type="InterPro" id="IPR003661">
    <property type="entry name" value="HisK_dim/P_dom"/>
</dbReference>
<evidence type="ECO:0000256" key="2">
    <source>
        <dbReference type="ARBA" id="ARBA00004370"/>
    </source>
</evidence>
<dbReference type="Gene3D" id="1.10.8.500">
    <property type="entry name" value="HAMP domain in histidine kinase"/>
    <property type="match status" value="1"/>
</dbReference>
<dbReference type="CDD" id="cd00082">
    <property type="entry name" value="HisKA"/>
    <property type="match status" value="1"/>
</dbReference>
<feature type="modified residue" description="4-aspartylphosphate" evidence="10">
    <location>
        <position position="2061"/>
    </location>
</feature>
<evidence type="ECO:0000313" key="16">
    <source>
        <dbReference type="Proteomes" id="UP000010472"/>
    </source>
</evidence>
<dbReference type="SMART" id="SM00448">
    <property type="entry name" value="REC"/>
    <property type="match status" value="3"/>
</dbReference>
<feature type="domain" description="HAMP" evidence="14">
    <location>
        <begin position="290"/>
        <end position="342"/>
    </location>
</feature>
<feature type="domain" description="HAMP" evidence="14">
    <location>
        <begin position="198"/>
        <end position="250"/>
    </location>
</feature>
<comment type="catalytic activity">
    <reaction evidence="1">
        <text>ATP + protein L-histidine = ADP + protein N-phospho-L-histidine.</text>
        <dbReference type="EC" id="2.7.13.3"/>
    </reaction>
</comment>
<dbReference type="GO" id="GO:0016020">
    <property type="term" value="C:membrane"/>
    <property type="evidence" value="ECO:0007669"/>
    <property type="project" value="UniProtKB-SubCell"/>
</dbReference>
<dbReference type="SMART" id="SM00387">
    <property type="entry name" value="HATPase_c"/>
    <property type="match status" value="1"/>
</dbReference>
<feature type="domain" description="Response regulatory" evidence="13">
    <location>
        <begin position="1743"/>
        <end position="1856"/>
    </location>
</feature>
<evidence type="ECO:0000256" key="3">
    <source>
        <dbReference type="ARBA" id="ARBA00006402"/>
    </source>
</evidence>
<organism evidence="15 16">
    <name type="scientific">Crinalium epipsammum PCC 9333</name>
    <dbReference type="NCBI Taxonomy" id="1173022"/>
    <lineage>
        <taxon>Bacteria</taxon>
        <taxon>Bacillati</taxon>
        <taxon>Cyanobacteriota</taxon>
        <taxon>Cyanophyceae</taxon>
        <taxon>Gomontiellales</taxon>
        <taxon>Gomontiellaceae</taxon>
        <taxon>Crinalium</taxon>
    </lineage>
</organism>
<evidence type="ECO:0000256" key="6">
    <source>
        <dbReference type="ARBA" id="ARBA00022679"/>
    </source>
</evidence>
<evidence type="ECO:0000256" key="9">
    <source>
        <dbReference type="ARBA" id="ARBA00074306"/>
    </source>
</evidence>
<dbReference type="Pfam" id="PF13185">
    <property type="entry name" value="GAF_2"/>
    <property type="match status" value="1"/>
</dbReference>
<dbReference type="InterPro" id="IPR003660">
    <property type="entry name" value="HAMP_dom"/>
</dbReference>
<dbReference type="SUPFAM" id="SSF52172">
    <property type="entry name" value="CheY-like"/>
    <property type="match status" value="3"/>
</dbReference>
<dbReference type="Gene3D" id="1.10.287.130">
    <property type="match status" value="1"/>
</dbReference>
<dbReference type="SUPFAM" id="SSF55874">
    <property type="entry name" value="ATPase domain of HSP90 chaperone/DNA topoisomerase II/histidine kinase"/>
    <property type="match status" value="1"/>
</dbReference>
<dbReference type="OrthoDB" id="9790669at2"/>
<evidence type="ECO:0000259" key="12">
    <source>
        <dbReference type="PROSITE" id="PS50109"/>
    </source>
</evidence>
<sequence>MPTAQATQDTDELDLKQLLRTLTAVKKGDFSVRMPIDQTGMAGKIADTLNDIIEMNERMANELDRISTVVGKEGKITERASLGSAGGSWQDSVNSINTLISDLVQPTAETARVIRAVANGDLSQTIALEIDGRQLQGEFLQTAHVVNTMVDQLSSFASEVTRVAREVGTEGKLGVQAEVKGVAGTWKDLTDSVNSMAGNLTAQVRNIAEVTTAVANGDLSKKITVDVKGEILELKNTVNTMVDQLNSFASEVTRVAREVGSEGKLGVQAEVRGVAGTWKDLTDSVNFMAGSLTAQVRNIAEVTTAVANGDLSKKITVDVKGEILELKNTINIMVDQLNSFASEVTRVAREVGSEGKLGVQAEVRGVAGTWKDLTDSVNSMAGNLTAQVRNIAEVTTAVANGDLSKKITVDVKGEILELKNTINIMVDQLSSFASEVTRVAREVGSEGKLGVQAEVKGVAGTWKDLTDSVNFMAGSLTAQVRNIAEVTTAVANGDLSKKITVDVRGEILELKNTVNTMVDQLNSFASEVTRVAREVGTEGKLGVQAEVKGVAGTWKDLTDSVNFMAGSLTAQVRNIAEVTTAVANGDLSKKITVDVKGEILELKNTINTMVDQLSSFASEVTRVAREVGTEGKLGVQADVPGVAGTWKDLTDSVNSMAGNLTGQVRNIAEVATAIANGDLSKKITVQVKGEILELKNTINTMVDQLSSFASEVTRVAREVGSEGKLGVQADVRGVAGTWKDLTDSVNFMAGSLTAQVRNIAAVTTAVANGDLSKKITVDVKGEILELKNTVNTMVDQLNSFASEVTRVAREVGTEGKLGVQAEVKGVAGTWKDLTDSVNFMAGSLTAQVRNIAEVTTAVANGDLSKKITVDVKGEILELKNTINTMVDQLNSFASEVTRVAREVGTEGKLGVQAYVRGVAGTWKDLTDNVNSMAGNLTAQVRNIAEVTKAVANGDLSKKITVDVKGEILDLKNTINTMVDQLSSFASEVTRVAREVGTEGKLGGQAQVTGVAGTWKDLTDNVNSMAGNLTAQVRGIARVVTAVANGDLKRKLMLDAKGEIETLADTINEMIDTLATFADQVTTVAREVGIEGKLGGQAKVPGASGTWRDLTDNVNELAANLTTQVRAIAEVAIAVTKGDLTRSISVEAQGEVAILKDNINQMIANLRETTQKNTEQDWLKTNLAKFTRMLQGQRDLETVSKLILSELAPLVNAQHGVFFLMDNSDRQTYLKLLSTYAYRERKHLGNRFRVGEGIVGQCALEKERILLTEVPGDYIKISSGLGESTPLNVVVLPVLFEGMVTAVIELASFRRFSEIHLTFLDQLTESIAIVLNTIAASMRTEELLKQSQSLAEELQAQQKELTETNKRLEQQAKSLKASEELLKNQQEQLQQSNEELEERSRLLSLQNREVERKNREIEHARQDLEAQAKQLALSSKYKSEFLANMSHELRTPLNSMLILARLLSDNPDKSLTPKQVEYAQTIHSAGADLLGLINDILDLAKIESGTMSVQIEQMLFSDLHIYIERTFTQISQDKGVSFIMQFDPLLPRGIYTDSKRLQQVLKNLLSNAFKFTERGQVTLKVFSATYGWSSDKDTLNHAETVIAFGVTDTGIGIPADKQKIIFEAFQQADGTTSRKYGGTGLGLSISREIAQLLGGEICLISTPGQGSTFTLFLPQTYQGGTEQLNKSVVEHPGVTVTLPDESVKPIEPVTSVTSTPPAVVTSLAGSTISALSDDRGNIEAGDRLILIIEDDINFARILLNMSREQGFKALVALNPISGLTMAREFKPNAIMLDIRLPEMDGWTVLDRLKHDPETRHIPVHVVSVEEEQVRARRLGAIAYLQKPVSSDAIKNAFAQINEFVKRQVKQLLVVEDNENQRHSIVELIGNTDVVTTAVATGAAALEALKTDKYDCLVLDLGLPDMTGLELLRQIKQESHLQNLPVIIYTGQELTRAEEIELKRMAETIIIKDVRSPERLLDETALFLHRVQGNLPEAKRQMLEQLHQTNHILIGKKVLIVDDDIRNIFALTSMLERYQMNILYAENGKDGIAVLQNTPDIDIVLMDVMMPEMDGYETMRAIRQNEQLRSLPIIALTAKAMKGDREKCIEAGASDYITKPVDTEQLISMLRVWVYR</sequence>
<dbReference type="InterPro" id="IPR029016">
    <property type="entry name" value="GAF-like_dom_sf"/>
</dbReference>
<feature type="domain" description="HAMP" evidence="14">
    <location>
        <begin position="658"/>
        <end position="710"/>
    </location>
</feature>
<feature type="modified residue" description="4-aspartylphosphate" evidence="10">
    <location>
        <position position="1792"/>
    </location>
</feature>
<feature type="domain" description="Response regulatory" evidence="13">
    <location>
        <begin position="1865"/>
        <end position="1981"/>
    </location>
</feature>
<evidence type="ECO:0000259" key="13">
    <source>
        <dbReference type="PROSITE" id="PS50110"/>
    </source>
</evidence>
<dbReference type="SUPFAM" id="SSF47384">
    <property type="entry name" value="Homodimeric domain of signal transducing histidine kinase"/>
    <property type="match status" value="1"/>
</dbReference>
<dbReference type="InterPro" id="IPR036097">
    <property type="entry name" value="HisK_dim/P_sf"/>
</dbReference>
<dbReference type="eggNOG" id="COG0784">
    <property type="taxonomic scope" value="Bacteria"/>
</dbReference>
<comment type="similarity">
    <text evidence="3">In the N-terminal section; belongs to the phytochrome family.</text>
</comment>
<evidence type="ECO:0000256" key="11">
    <source>
        <dbReference type="SAM" id="Coils"/>
    </source>
</evidence>
<dbReference type="PROSITE" id="PS50110">
    <property type="entry name" value="RESPONSE_REGULATORY"/>
    <property type="match status" value="3"/>
</dbReference>
<dbReference type="Gene3D" id="1.10.287.950">
    <property type="entry name" value="Methyl-accepting chemotaxis protein"/>
    <property type="match status" value="1"/>
</dbReference>
<dbReference type="Pfam" id="PF00072">
    <property type="entry name" value="Response_reg"/>
    <property type="match status" value="3"/>
</dbReference>
<dbReference type="Pfam" id="PF00672">
    <property type="entry name" value="HAMP"/>
    <property type="match status" value="9"/>
</dbReference>
<proteinExistence type="inferred from homology"/>
<feature type="domain" description="HAMP" evidence="14">
    <location>
        <begin position="474"/>
        <end position="526"/>
    </location>
</feature>
<feature type="modified residue" description="4-aspartylphosphate" evidence="10">
    <location>
        <position position="1914"/>
    </location>
</feature>
<feature type="domain" description="Response regulatory" evidence="13">
    <location>
        <begin position="2011"/>
        <end position="2128"/>
    </location>
</feature>
<keyword evidence="6 15" id="KW-0808">Transferase</keyword>
<dbReference type="GO" id="GO:0000155">
    <property type="term" value="F:phosphorelay sensor kinase activity"/>
    <property type="evidence" value="ECO:0007669"/>
    <property type="project" value="InterPro"/>
</dbReference>
<dbReference type="InterPro" id="IPR003018">
    <property type="entry name" value="GAF"/>
</dbReference>
<dbReference type="eggNOG" id="COG2770">
    <property type="taxonomic scope" value="Bacteria"/>
</dbReference>
<feature type="domain" description="HAMP" evidence="14">
    <location>
        <begin position="934"/>
        <end position="986"/>
    </location>
</feature>
<dbReference type="Proteomes" id="UP000010472">
    <property type="component" value="Chromosome"/>
</dbReference>
<dbReference type="SUPFAM" id="SSF58104">
    <property type="entry name" value="Methyl-accepting chemotaxis protein (MCP) signaling domain"/>
    <property type="match status" value="4"/>
</dbReference>
<evidence type="ECO:0000256" key="4">
    <source>
        <dbReference type="ARBA" id="ARBA00012438"/>
    </source>
</evidence>
<dbReference type="STRING" id="1173022.Cri9333_4593"/>
<dbReference type="eggNOG" id="COG0840">
    <property type="taxonomic scope" value="Bacteria"/>
</dbReference>
<dbReference type="Pfam" id="PF00512">
    <property type="entry name" value="HisKA"/>
    <property type="match status" value="1"/>
</dbReference>
<dbReference type="SMART" id="SM00388">
    <property type="entry name" value="HisKA"/>
    <property type="match status" value="1"/>
</dbReference>
<keyword evidence="11" id="KW-0175">Coiled coil</keyword>